<sequence>MTDPVRFKRAALIVGDLDRALALYRDALGFRLQSIKQSASDSYSYEIFGIDPGATMRMAALDGPDGQERTLALIEVVPPPPKLSRPSAATVIEVADIGAALDRIATLDGVTVLPERQLHTHDGRLGREVGVIDADGHAAVLYRV</sequence>
<dbReference type="KEGG" id="ado:A6F68_02585"/>
<dbReference type="GO" id="GO:0051213">
    <property type="term" value="F:dioxygenase activity"/>
    <property type="evidence" value="ECO:0007669"/>
    <property type="project" value="UniProtKB-KW"/>
</dbReference>
<evidence type="ECO:0000313" key="3">
    <source>
        <dbReference type="Proteomes" id="UP000092932"/>
    </source>
</evidence>
<organism evidence="2 3">
    <name type="scientific">Tsuneonella dongtanensis</name>
    <dbReference type="NCBI Taxonomy" id="692370"/>
    <lineage>
        <taxon>Bacteria</taxon>
        <taxon>Pseudomonadati</taxon>
        <taxon>Pseudomonadota</taxon>
        <taxon>Alphaproteobacteria</taxon>
        <taxon>Sphingomonadales</taxon>
        <taxon>Erythrobacteraceae</taxon>
        <taxon>Tsuneonella</taxon>
    </lineage>
</organism>
<dbReference type="PROSITE" id="PS51819">
    <property type="entry name" value="VOC"/>
    <property type="match status" value="1"/>
</dbReference>
<gene>
    <name evidence="2" type="ORF">A6F68_02585</name>
</gene>
<dbReference type="InterPro" id="IPR004360">
    <property type="entry name" value="Glyas_Fos-R_dOase_dom"/>
</dbReference>
<dbReference type="AlphaFoldDB" id="A0A1B2AG04"/>
<evidence type="ECO:0000259" key="1">
    <source>
        <dbReference type="PROSITE" id="PS51819"/>
    </source>
</evidence>
<reference evidence="2 3" key="1">
    <citation type="submission" date="2016-07" db="EMBL/GenBank/DDBJ databases">
        <title>Complete genome sequence of Altererythrobacter dongtanensis KCTC 22672, a type strain with esterase isolated from tidal flat.</title>
        <authorList>
            <person name="Cheng H."/>
            <person name="Wu Y.-H."/>
            <person name="Zhou P."/>
            <person name="Huo Y.-Y."/>
            <person name="Wang C.-S."/>
            <person name="Xu X.-W."/>
        </authorList>
    </citation>
    <scope>NUCLEOTIDE SEQUENCE [LARGE SCALE GENOMIC DNA]</scope>
    <source>
        <strain evidence="2 3">KCTC 22672</strain>
    </source>
</reference>
<evidence type="ECO:0000313" key="2">
    <source>
        <dbReference type="EMBL" id="ANY21079.1"/>
    </source>
</evidence>
<accession>A0A1B2AG04</accession>
<proteinExistence type="predicted"/>
<feature type="domain" description="VOC" evidence="1">
    <location>
        <begin position="6"/>
        <end position="144"/>
    </location>
</feature>
<protein>
    <submittedName>
        <fullName evidence="2">Glyoxalase/Bleomycin resistance protein/Dioxygenase superfamily protein</fullName>
    </submittedName>
</protein>
<keyword evidence="3" id="KW-1185">Reference proteome</keyword>
<dbReference type="SUPFAM" id="SSF54593">
    <property type="entry name" value="Glyoxalase/Bleomycin resistance protein/Dihydroxybiphenyl dioxygenase"/>
    <property type="match status" value="1"/>
</dbReference>
<dbReference type="STRING" id="692370.A6F68_02585"/>
<dbReference type="Proteomes" id="UP000092932">
    <property type="component" value="Chromosome"/>
</dbReference>
<keyword evidence="2" id="KW-0560">Oxidoreductase</keyword>
<dbReference type="EMBL" id="CP016591">
    <property type="protein sequence ID" value="ANY21079.1"/>
    <property type="molecule type" value="Genomic_DNA"/>
</dbReference>
<keyword evidence="2" id="KW-0223">Dioxygenase</keyword>
<dbReference type="Gene3D" id="3.10.180.10">
    <property type="entry name" value="2,3-Dihydroxybiphenyl 1,2-Dioxygenase, domain 1"/>
    <property type="match status" value="1"/>
</dbReference>
<dbReference type="RefSeq" id="WP_067680835.1">
    <property type="nucleotide sequence ID" value="NZ_CP016591.1"/>
</dbReference>
<dbReference type="Pfam" id="PF00903">
    <property type="entry name" value="Glyoxalase"/>
    <property type="match status" value="1"/>
</dbReference>
<dbReference type="InterPro" id="IPR037523">
    <property type="entry name" value="VOC_core"/>
</dbReference>
<name>A0A1B2AG04_9SPHN</name>
<dbReference type="InterPro" id="IPR029068">
    <property type="entry name" value="Glyas_Bleomycin-R_OHBP_Dase"/>
</dbReference>